<evidence type="ECO:0000313" key="1">
    <source>
        <dbReference type="EMBL" id="MBC1300486.1"/>
    </source>
</evidence>
<evidence type="ECO:0000313" key="2">
    <source>
        <dbReference type="Proteomes" id="UP000570851"/>
    </source>
</evidence>
<organism evidence="1 2">
    <name type="scientific">Trichormus variabilis N2B</name>
    <dbReference type="NCBI Taxonomy" id="2681315"/>
    <lineage>
        <taxon>Bacteria</taxon>
        <taxon>Bacillati</taxon>
        <taxon>Cyanobacteriota</taxon>
        <taxon>Cyanophyceae</taxon>
        <taxon>Nostocales</taxon>
        <taxon>Nostocaceae</taxon>
        <taxon>Trichormus</taxon>
    </lineage>
</organism>
<proteinExistence type="predicted"/>
<reference evidence="1 2" key="1">
    <citation type="submission" date="2019-11" db="EMBL/GenBank/DDBJ databases">
        <title>Comparison of genomes from free-living endosymbiotic cyanobacteria isolated from Azolla.</title>
        <authorList>
            <person name="Thiel T."/>
            <person name="Pratte B."/>
        </authorList>
    </citation>
    <scope>NUCLEOTIDE SEQUENCE [LARGE SCALE GENOMIC DNA]</scope>
    <source>
        <strain evidence="1 2">N2B</strain>
    </source>
</reference>
<accession>A0ABR6S251</accession>
<dbReference type="EMBL" id="JACKZP010000002">
    <property type="protein sequence ID" value="MBC1300486.1"/>
    <property type="molecule type" value="Genomic_DNA"/>
</dbReference>
<protein>
    <submittedName>
        <fullName evidence="1">Uncharacterized protein</fullName>
    </submittedName>
</protein>
<comment type="caution">
    <text evidence="1">The sequence shown here is derived from an EMBL/GenBank/DDBJ whole genome shotgun (WGS) entry which is preliminary data.</text>
</comment>
<dbReference type="GeneID" id="58721871"/>
<gene>
    <name evidence="1" type="ORF">GNE12_00985</name>
</gene>
<dbReference type="Proteomes" id="UP000570851">
    <property type="component" value="Unassembled WGS sequence"/>
</dbReference>
<keyword evidence="2" id="KW-1185">Reference proteome</keyword>
<sequence>MFVVRTLVISSRETPSDTPTEKQATAVYPALHTARVAALTAHETGSGIVGGCL</sequence>
<dbReference type="RefSeq" id="WP_153228342.1">
    <property type="nucleotide sequence ID" value="NZ_JACKZP010000002.1"/>
</dbReference>
<name>A0ABR6S251_ANAVA</name>